<dbReference type="RefSeq" id="WP_209526560.1">
    <property type="nucleotide sequence ID" value="NZ_JAEEGA010000004.1"/>
</dbReference>
<evidence type="ECO:0000256" key="1">
    <source>
        <dbReference type="SAM" id="Coils"/>
    </source>
</evidence>
<feature type="domain" description="Transposase IS66 central" evidence="2">
    <location>
        <begin position="174"/>
        <end position="329"/>
    </location>
</feature>
<keyword evidence="6" id="KW-1185">Reference proteome</keyword>
<keyword evidence="1" id="KW-0175">Coiled coil</keyword>
<dbReference type="InterPro" id="IPR004291">
    <property type="entry name" value="Transposase_IS66_central"/>
</dbReference>
<dbReference type="InterPro" id="IPR024474">
    <property type="entry name" value="Znf_dom_IS66"/>
</dbReference>
<protein>
    <submittedName>
        <fullName evidence="5">IS66 family transposase</fullName>
    </submittedName>
</protein>
<gene>
    <name evidence="5" type="ORF">I6N95_08120</name>
</gene>
<dbReference type="Pfam" id="PF13005">
    <property type="entry name" value="zf-IS66"/>
    <property type="match status" value="1"/>
</dbReference>
<evidence type="ECO:0000259" key="2">
    <source>
        <dbReference type="Pfam" id="PF03050"/>
    </source>
</evidence>
<reference evidence="5" key="1">
    <citation type="submission" date="2020-12" db="EMBL/GenBank/DDBJ databases">
        <title>Vagococcus allomyrinae sp. nov. and Enterococcus lavae sp. nov., isolated from the larvae of Allomyrina dichotoma.</title>
        <authorList>
            <person name="Lee S.D."/>
        </authorList>
    </citation>
    <scope>NUCLEOTIDE SEQUENCE</scope>
    <source>
        <strain evidence="5">BWB3-3</strain>
    </source>
</reference>
<dbReference type="PANTHER" id="PTHR33678">
    <property type="entry name" value="BLL1576 PROTEIN"/>
    <property type="match status" value="1"/>
</dbReference>
<comment type="caution">
    <text evidence="5">The sequence shown here is derived from an EMBL/GenBank/DDBJ whole genome shotgun (WGS) entry which is preliminary data.</text>
</comment>
<dbReference type="Pfam" id="PF13007">
    <property type="entry name" value="LZ_Tnp_IS66"/>
    <property type="match status" value="1"/>
</dbReference>
<dbReference type="Pfam" id="PF03050">
    <property type="entry name" value="DDE_Tnp_IS66"/>
    <property type="match status" value="1"/>
</dbReference>
<name>A0A940P747_9ENTE</name>
<dbReference type="Proteomes" id="UP000674938">
    <property type="component" value="Unassembled WGS sequence"/>
</dbReference>
<dbReference type="InterPro" id="IPR024463">
    <property type="entry name" value="Transposase_TnpC_homeodom"/>
</dbReference>
<dbReference type="AlphaFoldDB" id="A0A940P747"/>
<evidence type="ECO:0000259" key="4">
    <source>
        <dbReference type="Pfam" id="PF13007"/>
    </source>
</evidence>
<feature type="domain" description="Transposase IS66 zinc-finger binding" evidence="3">
    <location>
        <begin position="110"/>
        <end position="153"/>
    </location>
</feature>
<dbReference type="NCBIfam" id="NF033517">
    <property type="entry name" value="transpos_IS66"/>
    <property type="match status" value="1"/>
</dbReference>
<dbReference type="EMBL" id="JAEEGA010000004">
    <property type="protein sequence ID" value="MBP1040966.1"/>
    <property type="molecule type" value="Genomic_DNA"/>
</dbReference>
<proteinExistence type="predicted"/>
<organism evidence="5 6">
    <name type="scientific">Vagococcus allomyrinae</name>
    <dbReference type="NCBI Taxonomy" id="2794353"/>
    <lineage>
        <taxon>Bacteria</taxon>
        <taxon>Bacillati</taxon>
        <taxon>Bacillota</taxon>
        <taxon>Bacilli</taxon>
        <taxon>Lactobacillales</taxon>
        <taxon>Enterococcaceae</taxon>
        <taxon>Vagococcus</taxon>
    </lineage>
</organism>
<dbReference type="InterPro" id="IPR052344">
    <property type="entry name" value="Transposase-related"/>
</dbReference>
<accession>A0A940P747</accession>
<evidence type="ECO:0000313" key="6">
    <source>
        <dbReference type="Proteomes" id="UP000674938"/>
    </source>
</evidence>
<feature type="coiled-coil region" evidence="1">
    <location>
        <begin position="9"/>
        <end position="39"/>
    </location>
</feature>
<sequence>MTELEKILVQTNEQQRIQLENQAQQIERLAEQIEYLTRKLFGTSSEKKVDENQLSLLDEDESFFDQAETTEEKTADTFIEKRPEVIGRKAALTKHLPILEEIHLDLTDEEKLCEVCGTQMNEMGKTTREELVFIPARLEKRIYHEQTYHCITCKAGETCSIKRAEAAKQPIQNSLSSPSILAQLFHQKYEMCLPLHRQVKEWLTWGLDVSHRTLTNWVIRGSHDWLTPIYDRLHQELVKEEVLMADETPYQILRRPDGRPATSEARVWLFRTMADCPTPIVLYQSTLTREKKVPEQTLANFSGYLQTDGYSAYQNLPNICQVGCWSHVRSYEK</sequence>
<feature type="domain" description="Transposase TnpC homeodomain" evidence="4">
    <location>
        <begin position="28"/>
        <end position="97"/>
    </location>
</feature>
<evidence type="ECO:0000313" key="5">
    <source>
        <dbReference type="EMBL" id="MBP1040966.1"/>
    </source>
</evidence>
<evidence type="ECO:0000259" key="3">
    <source>
        <dbReference type="Pfam" id="PF13005"/>
    </source>
</evidence>